<dbReference type="PROSITE" id="PS50860">
    <property type="entry name" value="AA_TRNA_LIGASE_II_ALA"/>
    <property type="match status" value="1"/>
</dbReference>
<dbReference type="Pfam" id="PF01411">
    <property type="entry name" value="tRNA-synt_2c"/>
    <property type="match status" value="1"/>
</dbReference>
<keyword evidence="7 14" id="KW-0862">Zinc</keyword>
<evidence type="ECO:0000256" key="2">
    <source>
        <dbReference type="ARBA" id="ARBA00022490"/>
    </source>
</evidence>
<dbReference type="PRINTS" id="PR00980">
    <property type="entry name" value="TRNASYNTHALA"/>
</dbReference>
<keyword evidence="4 14" id="KW-0436">Ligase</keyword>
<keyword evidence="9 14" id="KW-0694">RNA-binding</keyword>
<dbReference type="InterPro" id="IPR003156">
    <property type="entry name" value="DHHA1_dom"/>
</dbReference>
<dbReference type="SUPFAM" id="SSF55186">
    <property type="entry name" value="ThrRS/AlaRS common domain"/>
    <property type="match status" value="1"/>
</dbReference>
<evidence type="ECO:0000256" key="1">
    <source>
        <dbReference type="ARBA" id="ARBA00008226"/>
    </source>
</evidence>
<dbReference type="InterPro" id="IPR018165">
    <property type="entry name" value="Ala-tRNA-synth_IIc_core"/>
</dbReference>
<dbReference type="RefSeq" id="WP_032514110.1">
    <property type="nucleotide sequence ID" value="NZ_JNAJ01000015.1"/>
</dbReference>
<feature type="domain" description="Alanyl-transfer RNA synthetases family profile" evidence="15">
    <location>
        <begin position="10"/>
        <end position="711"/>
    </location>
</feature>
<evidence type="ECO:0000256" key="9">
    <source>
        <dbReference type="ARBA" id="ARBA00022884"/>
    </source>
</evidence>
<feature type="binding site" evidence="14">
    <location>
        <position position="566"/>
    </location>
    <ligand>
        <name>Zn(2+)</name>
        <dbReference type="ChEBI" id="CHEBI:29105"/>
    </ligand>
</feature>
<organism evidence="16 17">
    <name type="scientific">Prochlorococcus marinus str. MIT 9116</name>
    <dbReference type="NCBI Taxonomy" id="167544"/>
    <lineage>
        <taxon>Bacteria</taxon>
        <taxon>Bacillati</taxon>
        <taxon>Cyanobacteriota</taxon>
        <taxon>Cyanophyceae</taxon>
        <taxon>Synechococcales</taxon>
        <taxon>Prochlorococcaceae</taxon>
        <taxon>Prochlorococcus</taxon>
    </lineage>
</organism>
<evidence type="ECO:0000313" key="17">
    <source>
        <dbReference type="Proteomes" id="UP000030491"/>
    </source>
</evidence>
<dbReference type="FunFam" id="3.10.310.40:FF:000001">
    <property type="entry name" value="Alanine--tRNA ligase"/>
    <property type="match status" value="1"/>
</dbReference>
<evidence type="ECO:0000256" key="12">
    <source>
        <dbReference type="ARBA" id="ARBA00024779"/>
    </source>
</evidence>
<dbReference type="Gene3D" id="3.30.980.10">
    <property type="entry name" value="Threonyl-trna Synthetase, Chain A, domain 2"/>
    <property type="match status" value="1"/>
</dbReference>
<dbReference type="InterPro" id="IPR045864">
    <property type="entry name" value="aa-tRNA-synth_II/BPL/LPL"/>
</dbReference>
<sequence>MTSQLVKKIITGDEIRNAFLNFYSDKLHKIIPSASLIPDDPTVMLTIAGMLPFKPVFLGLKERPSKRATSIQKCIRTNDIENVGVTARHHTFFEMLGNFSFGDYFKREAIQWAWELVTNIYQLSPQNIIVSVFKEDEDSAKIWREEIGIHPDRIVKLGEKDNFWSSGKTGPCGPCSELYYDFNPDKGLKNIDLEDGDRFIEFYNLVFMQYNRDSKGKLTDLKFKNIDTGMGLERVAQILQRKSNNYETDLIFPIIKKASEISSIDYFSSDERTKVSFKILGDHTRAVIHLISDGVLASNLGRGYILRRLLRRMVRHGRLLGIKKEFLSDIANVGIKLMENNYPDLKNNKDLILSEIKIEEVRFRETLDRGEKLLDEIISSGQKLINGFKAFELYDTYGFPLELTEEIAEENHISVDIEGFNRAMDAQKERAKAASSNIDLTLEGSLEREIDSFNKTIFNGEDCLNSEAKIQGIFLDSKLVKDASEGQRVQIVLDQTSFYGESGGQVGDNGIICSIDSELEVFVDKVVRKKNVFLHYGIVKKGLLTVGQIIKTIVNPAKRARASANHTATHLLQSALKEVVNKSVSQKGSLVAFNKLRFDFNASKPVSEDQIRKVESLVNSWIIQNHSLVIQTMPKSEALEKGALAMFGEKYGDEVRVVDVPGVSMELCGGTHVKTTSELGCFKIISEEGISAGVRRIEALSGQSAFDYFSERNSLVNQLSDLLKANPIQLFDRVNNLQLELIRKNKEIKKMKDQIAFFKYSSLQSSAEIVNSFSILVNQIDGLDGNSLQSAALNLTSQLGNKSLVILGGIPNSENRKLLFVVSFGDDAVKIGFHAGKLINKIARICSGGGGGKPNFAQAGAKDIDKLNDALNYAKNHLHNFLENYSDK</sequence>
<dbReference type="Proteomes" id="UP000030491">
    <property type="component" value="Unassembled WGS sequence"/>
</dbReference>
<comment type="catalytic activity">
    <reaction evidence="13 14">
        <text>tRNA(Ala) + L-alanine + ATP = L-alanyl-tRNA(Ala) + AMP + diphosphate</text>
        <dbReference type="Rhea" id="RHEA:12540"/>
        <dbReference type="Rhea" id="RHEA-COMP:9657"/>
        <dbReference type="Rhea" id="RHEA-COMP:9923"/>
        <dbReference type="ChEBI" id="CHEBI:30616"/>
        <dbReference type="ChEBI" id="CHEBI:33019"/>
        <dbReference type="ChEBI" id="CHEBI:57972"/>
        <dbReference type="ChEBI" id="CHEBI:78442"/>
        <dbReference type="ChEBI" id="CHEBI:78497"/>
        <dbReference type="ChEBI" id="CHEBI:456215"/>
        <dbReference type="EC" id="6.1.1.7"/>
    </reaction>
</comment>
<dbReference type="Gene3D" id="3.10.310.40">
    <property type="match status" value="1"/>
</dbReference>
<evidence type="ECO:0000259" key="15">
    <source>
        <dbReference type="PROSITE" id="PS50860"/>
    </source>
</evidence>
<dbReference type="Pfam" id="PF07973">
    <property type="entry name" value="tRNA_SAD"/>
    <property type="match status" value="1"/>
</dbReference>
<dbReference type="PANTHER" id="PTHR11777">
    <property type="entry name" value="ALANYL-TRNA SYNTHETASE"/>
    <property type="match status" value="1"/>
</dbReference>
<dbReference type="EMBL" id="JNAJ01000015">
    <property type="protein sequence ID" value="KGF91125.1"/>
    <property type="molecule type" value="Genomic_DNA"/>
</dbReference>
<dbReference type="FunFam" id="3.30.930.10:FF:000004">
    <property type="entry name" value="Alanine--tRNA ligase"/>
    <property type="match status" value="1"/>
</dbReference>
<dbReference type="InterPro" id="IPR018162">
    <property type="entry name" value="Ala-tRNA-ligase_IIc_anticod-bd"/>
</dbReference>
<dbReference type="Gene3D" id="6.10.250.550">
    <property type="match status" value="1"/>
</dbReference>
<dbReference type="GO" id="GO:0005829">
    <property type="term" value="C:cytosol"/>
    <property type="evidence" value="ECO:0007669"/>
    <property type="project" value="TreeGrafter"/>
</dbReference>
<dbReference type="InterPro" id="IPR050058">
    <property type="entry name" value="Ala-tRNA_ligase"/>
</dbReference>
<dbReference type="InterPro" id="IPR012947">
    <property type="entry name" value="tRNA_SAD"/>
</dbReference>
<evidence type="ECO:0000313" key="16">
    <source>
        <dbReference type="EMBL" id="KGF91125.1"/>
    </source>
</evidence>
<dbReference type="InterPro" id="IPR002318">
    <property type="entry name" value="Ala-tRNA-lgiase_IIc"/>
</dbReference>
<accession>A0A0A1ZNY2</accession>
<dbReference type="Gene3D" id="2.40.30.130">
    <property type="match status" value="1"/>
</dbReference>
<dbReference type="FunFam" id="3.30.980.10:FF:000004">
    <property type="entry name" value="Alanine--tRNA ligase, cytoplasmic"/>
    <property type="match status" value="1"/>
</dbReference>
<keyword evidence="2 14" id="KW-0963">Cytoplasm</keyword>
<evidence type="ECO:0000256" key="11">
    <source>
        <dbReference type="ARBA" id="ARBA00023146"/>
    </source>
</evidence>
<dbReference type="NCBIfam" id="TIGR00344">
    <property type="entry name" value="alaS"/>
    <property type="match status" value="1"/>
</dbReference>
<dbReference type="GO" id="GO:0006419">
    <property type="term" value="P:alanyl-tRNA aminoacylation"/>
    <property type="evidence" value="ECO:0007669"/>
    <property type="project" value="UniProtKB-UniRule"/>
</dbReference>
<comment type="function">
    <text evidence="12 14">Catalyzes the attachment of alanine to tRNA(Ala) in a two-step reaction: alanine is first activated by ATP to form Ala-AMP and then transferred to the acceptor end of tRNA(Ala). Also edits incorrectly charged Ser-tRNA(Ala) and Gly-tRNA(Ala) via its editing domain.</text>
</comment>
<gene>
    <name evidence="14" type="primary">alaS</name>
    <name evidence="16" type="ORF">EU93_1295</name>
</gene>
<keyword evidence="11 14" id="KW-0030">Aminoacyl-tRNA synthetase</keyword>
<dbReference type="Pfam" id="PF02272">
    <property type="entry name" value="DHHA1"/>
    <property type="match status" value="1"/>
</dbReference>
<evidence type="ECO:0000256" key="5">
    <source>
        <dbReference type="ARBA" id="ARBA00022723"/>
    </source>
</evidence>
<dbReference type="GO" id="GO:0000049">
    <property type="term" value="F:tRNA binding"/>
    <property type="evidence" value="ECO:0007669"/>
    <property type="project" value="UniProtKB-KW"/>
</dbReference>
<reference evidence="17" key="1">
    <citation type="journal article" date="2014" name="Sci. Data">
        <title>Genomes of diverse isolates of the marine cyanobacterium Prochlorococcus.</title>
        <authorList>
            <person name="Biller S."/>
            <person name="Berube P."/>
            <person name="Thompson J."/>
            <person name="Kelly L."/>
            <person name="Roggensack S."/>
            <person name="Awad L."/>
            <person name="Roache-Johnson K."/>
            <person name="Ding H."/>
            <person name="Giovannoni S.J."/>
            <person name="Moore L.R."/>
            <person name="Chisholm S.W."/>
        </authorList>
    </citation>
    <scope>NUCLEOTIDE SEQUENCE [LARGE SCALE GENOMIC DNA]</scope>
</reference>
<dbReference type="SUPFAM" id="SSF55681">
    <property type="entry name" value="Class II aaRS and biotin synthetases"/>
    <property type="match status" value="1"/>
</dbReference>
<dbReference type="InterPro" id="IPR009000">
    <property type="entry name" value="Transl_B-barrel_sf"/>
</dbReference>
<protein>
    <recommendedName>
        <fullName evidence="14">Alanine--tRNA ligase</fullName>
        <ecNumber evidence="14">6.1.1.7</ecNumber>
    </recommendedName>
    <alternativeName>
        <fullName evidence="14">Alanyl-tRNA synthetase</fullName>
        <shortName evidence="14">AlaRS</shortName>
    </alternativeName>
</protein>
<dbReference type="FunFam" id="3.30.54.20:FF:000001">
    <property type="entry name" value="Alanine--tRNA ligase"/>
    <property type="match status" value="1"/>
</dbReference>
<dbReference type="SUPFAM" id="SSF50447">
    <property type="entry name" value="Translation proteins"/>
    <property type="match status" value="1"/>
</dbReference>
<feature type="binding site" evidence="14">
    <location>
        <position position="570"/>
    </location>
    <ligand>
        <name>Zn(2+)</name>
        <dbReference type="ChEBI" id="CHEBI:29105"/>
    </ligand>
</feature>
<name>A0A0A1ZNY2_PROMR</name>
<comment type="similarity">
    <text evidence="1 14">Belongs to the class-II aminoacyl-tRNA synthetase family.</text>
</comment>
<dbReference type="GO" id="GO:0005524">
    <property type="term" value="F:ATP binding"/>
    <property type="evidence" value="ECO:0007669"/>
    <property type="project" value="UniProtKB-UniRule"/>
</dbReference>
<comment type="caution">
    <text evidence="16">The sequence shown here is derived from an EMBL/GenBank/DDBJ whole genome shotgun (WGS) entry which is preliminary data.</text>
</comment>
<evidence type="ECO:0000256" key="10">
    <source>
        <dbReference type="ARBA" id="ARBA00022917"/>
    </source>
</evidence>
<dbReference type="PANTHER" id="PTHR11777:SF9">
    <property type="entry name" value="ALANINE--TRNA LIGASE, CYTOPLASMIC"/>
    <property type="match status" value="1"/>
</dbReference>
<dbReference type="GO" id="GO:0002161">
    <property type="term" value="F:aminoacyl-tRNA deacylase activity"/>
    <property type="evidence" value="ECO:0007669"/>
    <property type="project" value="TreeGrafter"/>
</dbReference>
<keyword evidence="3 14" id="KW-0820">tRNA-binding</keyword>
<dbReference type="HAMAP" id="MF_00036_B">
    <property type="entry name" value="Ala_tRNA_synth_B"/>
    <property type="match status" value="1"/>
</dbReference>
<feature type="binding site" evidence="14">
    <location>
        <position position="672"/>
    </location>
    <ligand>
        <name>Zn(2+)</name>
        <dbReference type="ChEBI" id="CHEBI:29105"/>
    </ligand>
</feature>
<dbReference type="InterPro" id="IPR023033">
    <property type="entry name" value="Ala_tRNA_ligase_euk/bac"/>
</dbReference>
<evidence type="ECO:0000256" key="14">
    <source>
        <dbReference type="HAMAP-Rule" id="MF_00036"/>
    </source>
</evidence>
<keyword evidence="6 14" id="KW-0547">Nucleotide-binding</keyword>
<evidence type="ECO:0000256" key="7">
    <source>
        <dbReference type="ARBA" id="ARBA00022833"/>
    </source>
</evidence>
<dbReference type="EC" id="6.1.1.7" evidence="14"/>
<evidence type="ECO:0000256" key="8">
    <source>
        <dbReference type="ARBA" id="ARBA00022840"/>
    </source>
</evidence>
<dbReference type="CDD" id="cd00673">
    <property type="entry name" value="AlaRS_core"/>
    <property type="match status" value="1"/>
</dbReference>
<dbReference type="Gene3D" id="3.30.54.20">
    <property type="match status" value="1"/>
</dbReference>
<evidence type="ECO:0000256" key="3">
    <source>
        <dbReference type="ARBA" id="ARBA00022555"/>
    </source>
</evidence>
<dbReference type="InterPro" id="IPR018163">
    <property type="entry name" value="Thr/Ala-tRNA-synth_IIc_edit"/>
</dbReference>
<dbReference type="GO" id="GO:0004813">
    <property type="term" value="F:alanine-tRNA ligase activity"/>
    <property type="evidence" value="ECO:0007669"/>
    <property type="project" value="UniProtKB-UniRule"/>
</dbReference>
<comment type="domain">
    <text evidence="14">Consists of three domains; the N-terminal catalytic domain, the editing domain and the C-terminal C-Ala domain. The editing domain removes incorrectly charged amino acids, while the C-Ala domain, along with tRNA(Ala), serves as a bridge to cooperatively bring together the editing and aminoacylation centers thus stimulating deacylation of misacylated tRNAs.</text>
</comment>
<feature type="binding site" evidence="14">
    <location>
        <position position="668"/>
    </location>
    <ligand>
        <name>Zn(2+)</name>
        <dbReference type="ChEBI" id="CHEBI:29105"/>
    </ligand>
</feature>
<dbReference type="Gene3D" id="3.30.930.10">
    <property type="entry name" value="Bira Bifunctional Protein, Domain 2"/>
    <property type="match status" value="1"/>
</dbReference>
<dbReference type="SUPFAM" id="SSF101353">
    <property type="entry name" value="Putative anticodon-binding domain of alanyl-tRNA synthetase (AlaRS)"/>
    <property type="match status" value="1"/>
</dbReference>
<comment type="subcellular location">
    <subcellularLocation>
        <location evidence="14">Cytoplasm</location>
    </subcellularLocation>
</comment>
<comment type="cofactor">
    <cofactor evidence="14">
        <name>Zn(2+)</name>
        <dbReference type="ChEBI" id="CHEBI:29105"/>
    </cofactor>
    <text evidence="14">Binds 1 zinc ion per subunit.</text>
</comment>
<dbReference type="SMART" id="SM00863">
    <property type="entry name" value="tRNA_SAD"/>
    <property type="match status" value="1"/>
</dbReference>
<keyword evidence="8 14" id="KW-0067">ATP-binding</keyword>
<proteinExistence type="inferred from homology"/>
<evidence type="ECO:0000256" key="4">
    <source>
        <dbReference type="ARBA" id="ARBA00022598"/>
    </source>
</evidence>
<keyword evidence="10 14" id="KW-0648">Protein biosynthesis</keyword>
<keyword evidence="5 14" id="KW-0479">Metal-binding</keyword>
<evidence type="ECO:0000256" key="6">
    <source>
        <dbReference type="ARBA" id="ARBA00022741"/>
    </source>
</evidence>
<dbReference type="OrthoDB" id="9803884at2"/>
<dbReference type="AlphaFoldDB" id="A0A0A1ZNY2"/>
<dbReference type="InterPro" id="IPR018164">
    <property type="entry name" value="Ala-tRNA-synth_IIc_N"/>
</dbReference>
<dbReference type="GO" id="GO:0008270">
    <property type="term" value="F:zinc ion binding"/>
    <property type="evidence" value="ECO:0007669"/>
    <property type="project" value="UniProtKB-UniRule"/>
</dbReference>
<evidence type="ECO:0000256" key="13">
    <source>
        <dbReference type="ARBA" id="ARBA00048300"/>
    </source>
</evidence>